<reference evidence="3 4" key="1">
    <citation type="submission" date="2019-09" db="EMBL/GenBank/DDBJ databases">
        <title>Genome sequence and assembly of Adhaeribacter sp.</title>
        <authorList>
            <person name="Chhetri G."/>
        </authorList>
    </citation>
    <scope>NUCLEOTIDE SEQUENCE [LARGE SCALE GENOMIC DNA]</scope>
    <source>
        <strain evidence="3 4">DK36</strain>
    </source>
</reference>
<dbReference type="PANTHER" id="PTHR31084">
    <property type="entry name" value="ALPHA-L-FUCOSIDASE 2"/>
    <property type="match status" value="1"/>
</dbReference>
<dbReference type="RefSeq" id="WP_150090398.1">
    <property type="nucleotide sequence ID" value="NZ_VWSF01000015.1"/>
</dbReference>
<evidence type="ECO:0000313" key="4">
    <source>
        <dbReference type="Proteomes" id="UP000323426"/>
    </source>
</evidence>
<feature type="chain" id="PRO_5024372965" description="Glycosyl hydrolase family 95 N-terminal domain-containing protein" evidence="1">
    <location>
        <begin position="27"/>
        <end position="145"/>
    </location>
</feature>
<dbReference type="PANTHER" id="PTHR31084:SF0">
    <property type="entry name" value="ALPHA-L-FUCOSIDASE 2"/>
    <property type="match status" value="1"/>
</dbReference>
<comment type="caution">
    <text evidence="3">The sequence shown here is derived from an EMBL/GenBank/DDBJ whole genome shotgun (WGS) entry which is preliminary data.</text>
</comment>
<dbReference type="Proteomes" id="UP000323426">
    <property type="component" value="Unassembled WGS sequence"/>
</dbReference>
<feature type="domain" description="Glycosyl hydrolase family 95 N-terminal" evidence="2">
    <location>
        <begin position="40"/>
        <end position="125"/>
    </location>
</feature>
<dbReference type="InterPro" id="IPR027414">
    <property type="entry name" value="GH95_N_dom"/>
</dbReference>
<feature type="signal peptide" evidence="1">
    <location>
        <begin position="1"/>
        <end position="26"/>
    </location>
</feature>
<dbReference type="EMBL" id="VWSF01000015">
    <property type="protein sequence ID" value="KAA5542982.1"/>
    <property type="molecule type" value="Genomic_DNA"/>
</dbReference>
<proteinExistence type="predicted"/>
<dbReference type="Gene3D" id="2.70.98.50">
    <property type="entry name" value="putative glycoside hydrolase family protein from bacillus halodurans"/>
    <property type="match status" value="1"/>
</dbReference>
<name>A0A5M6D9M1_9BACT</name>
<dbReference type="Pfam" id="PF14498">
    <property type="entry name" value="Glyco_hyd_65N_2"/>
    <property type="match status" value="1"/>
</dbReference>
<evidence type="ECO:0000313" key="3">
    <source>
        <dbReference type="EMBL" id="KAA5542982.1"/>
    </source>
</evidence>
<evidence type="ECO:0000259" key="2">
    <source>
        <dbReference type="Pfam" id="PF14498"/>
    </source>
</evidence>
<keyword evidence="4" id="KW-1185">Reference proteome</keyword>
<organism evidence="3 4">
    <name type="scientific">Adhaeribacter rhizoryzae</name>
    <dbReference type="NCBI Taxonomy" id="2607907"/>
    <lineage>
        <taxon>Bacteria</taxon>
        <taxon>Pseudomonadati</taxon>
        <taxon>Bacteroidota</taxon>
        <taxon>Cytophagia</taxon>
        <taxon>Cytophagales</taxon>
        <taxon>Hymenobacteraceae</taxon>
        <taxon>Adhaeribacter</taxon>
    </lineage>
</organism>
<protein>
    <recommendedName>
        <fullName evidence="2">Glycosyl hydrolase family 95 N-terminal domain-containing protein</fullName>
    </recommendedName>
</protein>
<dbReference type="AlphaFoldDB" id="A0A5M6D9M1"/>
<keyword evidence="1" id="KW-0732">Signal</keyword>
<dbReference type="GO" id="GO:0004560">
    <property type="term" value="F:alpha-L-fucosidase activity"/>
    <property type="evidence" value="ECO:0007669"/>
    <property type="project" value="TreeGrafter"/>
</dbReference>
<evidence type="ECO:0000256" key="1">
    <source>
        <dbReference type="SAM" id="SignalP"/>
    </source>
</evidence>
<gene>
    <name evidence="3" type="ORF">F0145_17755</name>
</gene>
<accession>A0A5M6D9M1</accession>
<sequence>MYFRSKIIFAAPFLVLYFLQAFTLNAQSVQPAVPPSDLKIWFMHPANNWNEALPVGNGRLGAMVFGGITQERLQLNEETVWSGKPEDFVNPQAKAALAPVRQLLFAGKYAEAQKMAQEKMMGDKKQAAITKPSATYNWISRIRKP</sequence>